<dbReference type="PROSITE" id="PS00053">
    <property type="entry name" value="RIBOSOMAL_S8"/>
    <property type="match status" value="1"/>
</dbReference>
<keyword evidence="2 8" id="KW-0699">rRNA-binding</keyword>
<dbReference type="OrthoDB" id="9802617at2"/>
<evidence type="ECO:0000256" key="4">
    <source>
        <dbReference type="ARBA" id="ARBA00022980"/>
    </source>
</evidence>
<evidence type="ECO:0000256" key="1">
    <source>
        <dbReference type="ARBA" id="ARBA00006471"/>
    </source>
</evidence>
<name>A0A430J778_9BACL</name>
<evidence type="ECO:0000256" key="5">
    <source>
        <dbReference type="ARBA" id="ARBA00023274"/>
    </source>
</evidence>
<evidence type="ECO:0000256" key="7">
    <source>
        <dbReference type="ARBA" id="ARBA00046740"/>
    </source>
</evidence>
<comment type="subunit">
    <text evidence="7 8">Part of the 30S ribosomal subunit. Contacts proteins S5 and S12.</text>
</comment>
<dbReference type="FunFam" id="3.30.1370.30:FF:000002">
    <property type="entry name" value="30S ribosomal protein S8"/>
    <property type="match status" value="1"/>
</dbReference>
<dbReference type="FunFam" id="3.30.1490.10:FF:000001">
    <property type="entry name" value="30S ribosomal protein S8"/>
    <property type="match status" value="1"/>
</dbReference>
<comment type="similarity">
    <text evidence="1 8 9">Belongs to the universal ribosomal protein uS8 family.</text>
</comment>
<dbReference type="Proteomes" id="UP000276128">
    <property type="component" value="Unassembled WGS sequence"/>
</dbReference>
<evidence type="ECO:0000256" key="9">
    <source>
        <dbReference type="RuleBase" id="RU003660"/>
    </source>
</evidence>
<dbReference type="GO" id="GO:0019843">
    <property type="term" value="F:rRNA binding"/>
    <property type="evidence" value="ECO:0007669"/>
    <property type="project" value="UniProtKB-UniRule"/>
</dbReference>
<dbReference type="GO" id="GO:0006412">
    <property type="term" value="P:translation"/>
    <property type="evidence" value="ECO:0007669"/>
    <property type="project" value="UniProtKB-UniRule"/>
</dbReference>
<organism evidence="10 11">
    <name type="scientific">Paenibacillus whitsoniae</name>
    <dbReference type="NCBI Taxonomy" id="2496558"/>
    <lineage>
        <taxon>Bacteria</taxon>
        <taxon>Bacillati</taxon>
        <taxon>Bacillota</taxon>
        <taxon>Bacilli</taxon>
        <taxon>Bacillales</taxon>
        <taxon>Paenibacillaceae</taxon>
        <taxon>Paenibacillus</taxon>
    </lineage>
</organism>
<dbReference type="AlphaFoldDB" id="A0A430J778"/>
<evidence type="ECO:0000256" key="8">
    <source>
        <dbReference type="HAMAP-Rule" id="MF_01302"/>
    </source>
</evidence>
<evidence type="ECO:0000256" key="3">
    <source>
        <dbReference type="ARBA" id="ARBA00022884"/>
    </source>
</evidence>
<keyword evidence="3 8" id="KW-0694">RNA-binding</keyword>
<dbReference type="PANTHER" id="PTHR11758">
    <property type="entry name" value="40S RIBOSOMAL PROTEIN S15A"/>
    <property type="match status" value="1"/>
</dbReference>
<dbReference type="GO" id="GO:0003735">
    <property type="term" value="F:structural constituent of ribosome"/>
    <property type="evidence" value="ECO:0007669"/>
    <property type="project" value="InterPro"/>
</dbReference>
<evidence type="ECO:0000313" key="11">
    <source>
        <dbReference type="Proteomes" id="UP000276128"/>
    </source>
</evidence>
<keyword evidence="11" id="KW-1185">Reference proteome</keyword>
<dbReference type="GO" id="GO:0005737">
    <property type="term" value="C:cytoplasm"/>
    <property type="evidence" value="ECO:0007669"/>
    <property type="project" value="UniProtKB-ARBA"/>
</dbReference>
<protein>
    <recommendedName>
        <fullName evidence="6 8">Small ribosomal subunit protein uS8</fullName>
    </recommendedName>
</protein>
<dbReference type="RefSeq" id="WP_126144085.1">
    <property type="nucleotide sequence ID" value="NZ_RXHU01000085.1"/>
</dbReference>
<accession>A0A430J778</accession>
<evidence type="ECO:0000256" key="6">
    <source>
        <dbReference type="ARBA" id="ARBA00035258"/>
    </source>
</evidence>
<dbReference type="Gene3D" id="3.30.1490.10">
    <property type="match status" value="1"/>
</dbReference>
<dbReference type="InterPro" id="IPR035987">
    <property type="entry name" value="Ribosomal_uS8_sf"/>
</dbReference>
<reference evidence="10 11" key="1">
    <citation type="submission" date="2018-12" db="EMBL/GenBank/DDBJ databases">
        <title>Bacillus ochoae sp. nov., Paenibacillus whitsoniae sp. nov., Paenibacillus spiritus sp. nov. Isolated from the Mars Exploration Rover during spacecraft assembly.</title>
        <authorList>
            <person name="Seuylemezian A."/>
            <person name="Vaishampayan P."/>
        </authorList>
    </citation>
    <scope>NUCLEOTIDE SEQUENCE [LARGE SCALE GENOMIC DNA]</scope>
    <source>
        <strain evidence="10 11">MER 54</strain>
    </source>
</reference>
<dbReference type="SUPFAM" id="SSF56047">
    <property type="entry name" value="Ribosomal protein S8"/>
    <property type="match status" value="1"/>
</dbReference>
<dbReference type="EMBL" id="RXHU01000085">
    <property type="protein sequence ID" value="RTE04994.1"/>
    <property type="molecule type" value="Genomic_DNA"/>
</dbReference>
<dbReference type="Pfam" id="PF00410">
    <property type="entry name" value="Ribosomal_S8"/>
    <property type="match status" value="1"/>
</dbReference>
<evidence type="ECO:0000313" key="10">
    <source>
        <dbReference type="EMBL" id="RTE04994.1"/>
    </source>
</evidence>
<dbReference type="GO" id="GO:0005840">
    <property type="term" value="C:ribosome"/>
    <property type="evidence" value="ECO:0007669"/>
    <property type="project" value="UniProtKB-KW"/>
</dbReference>
<dbReference type="HAMAP" id="MF_01302_B">
    <property type="entry name" value="Ribosomal_uS8_B"/>
    <property type="match status" value="1"/>
</dbReference>
<comment type="function">
    <text evidence="8">One of the primary rRNA binding proteins, it binds directly to 16S rRNA central domain where it helps coordinate assembly of the platform of the 30S subunit.</text>
</comment>
<keyword evidence="5 8" id="KW-0687">Ribonucleoprotein</keyword>
<dbReference type="InterPro" id="IPR047863">
    <property type="entry name" value="Ribosomal_uS8_CS"/>
</dbReference>
<dbReference type="InterPro" id="IPR000630">
    <property type="entry name" value="Ribosomal_uS8"/>
</dbReference>
<keyword evidence="4 8" id="KW-0689">Ribosomal protein</keyword>
<dbReference type="NCBIfam" id="NF001109">
    <property type="entry name" value="PRK00136.1"/>
    <property type="match status" value="1"/>
</dbReference>
<comment type="caution">
    <text evidence="10">The sequence shown here is derived from an EMBL/GenBank/DDBJ whole genome shotgun (WGS) entry which is preliminary data.</text>
</comment>
<evidence type="ECO:0000256" key="2">
    <source>
        <dbReference type="ARBA" id="ARBA00022730"/>
    </source>
</evidence>
<proteinExistence type="inferred from homology"/>
<dbReference type="GO" id="GO:1990904">
    <property type="term" value="C:ribonucleoprotein complex"/>
    <property type="evidence" value="ECO:0007669"/>
    <property type="project" value="UniProtKB-KW"/>
</dbReference>
<dbReference type="Gene3D" id="3.30.1370.30">
    <property type="match status" value="1"/>
</dbReference>
<sequence>MVMSDPIADMLTRIRNANIVRHETVEIPASKVKKEIAEILKKEGFIRDAEYVQDSKQGIIRLFLKYGSNNERVISGLKRISKPGLRVYTKAQEIPRVLGGLGIAIISTSQGVMTDKEARQSKAGGEVICYVW</sequence>
<gene>
    <name evidence="8" type="primary">rpsH</name>
    <name evidence="10" type="ORF">EJQ19_25625</name>
</gene>